<dbReference type="Pfam" id="PF12059">
    <property type="entry name" value="DUF3540"/>
    <property type="match status" value="1"/>
</dbReference>
<evidence type="ECO:0008006" key="4">
    <source>
        <dbReference type="Google" id="ProtNLM"/>
    </source>
</evidence>
<dbReference type="RefSeq" id="WP_201076816.1">
    <property type="nucleotide sequence ID" value="NZ_CAJNAS010000015.1"/>
</dbReference>
<sequence length="216" mass="23321">MTTTAAQRRVPAPDTGSERTDNSIGTVIAVLHDDVLLVTGDDGALQTCKRAFSCLIAPVIRDRVVVCSNGPRHGYVLAVLERVTGSETRIHIEGDLRIDAAGDVHLSAARNIALNSERFAVTTHDAELSSAKSTFVCDELEGRVGLVRLLGKTIEAVVERVVQISKTSFRSIETIDHLRAAHIDYAASESVRLHGKNTLLSAEHLSKLDAEQIHLG</sequence>
<accession>A0A9N8N0Q1</accession>
<dbReference type="EMBL" id="CAJNAS010000015">
    <property type="protein sequence ID" value="CAE6932084.1"/>
    <property type="molecule type" value="Genomic_DNA"/>
</dbReference>
<evidence type="ECO:0000256" key="1">
    <source>
        <dbReference type="SAM" id="MobiDB-lite"/>
    </source>
</evidence>
<evidence type="ECO:0000313" key="2">
    <source>
        <dbReference type="EMBL" id="CAE6932084.1"/>
    </source>
</evidence>
<evidence type="ECO:0000313" key="3">
    <source>
        <dbReference type="Proteomes" id="UP000675121"/>
    </source>
</evidence>
<reference evidence="2" key="1">
    <citation type="submission" date="2021-02" db="EMBL/GenBank/DDBJ databases">
        <authorList>
            <person name="Vanwijnsberghe S."/>
        </authorList>
    </citation>
    <scope>NUCLEOTIDE SEQUENCE</scope>
    <source>
        <strain evidence="2">R-70211</strain>
    </source>
</reference>
<protein>
    <recommendedName>
        <fullName evidence="4">DUF3540 domain-containing protein</fullName>
    </recommendedName>
</protein>
<comment type="caution">
    <text evidence="2">The sequence shown here is derived from an EMBL/GenBank/DDBJ whole genome shotgun (WGS) entry which is preliminary data.</text>
</comment>
<dbReference type="AlphaFoldDB" id="A0A9N8N0Q1"/>
<proteinExistence type="predicted"/>
<feature type="region of interest" description="Disordered" evidence="1">
    <location>
        <begin position="1"/>
        <end position="21"/>
    </location>
</feature>
<organism evidence="2 3">
    <name type="scientific">Paraburkholderia domus</name>
    <dbReference type="NCBI Taxonomy" id="2793075"/>
    <lineage>
        <taxon>Bacteria</taxon>
        <taxon>Pseudomonadati</taxon>
        <taxon>Pseudomonadota</taxon>
        <taxon>Betaproteobacteria</taxon>
        <taxon>Burkholderiales</taxon>
        <taxon>Burkholderiaceae</taxon>
        <taxon>Paraburkholderia</taxon>
    </lineage>
</organism>
<gene>
    <name evidence="2" type="ORF">R70211_05170</name>
</gene>
<name>A0A9N8N0Q1_9BURK</name>
<dbReference type="InterPro" id="IPR021927">
    <property type="entry name" value="DUF3540"/>
</dbReference>
<keyword evidence="3" id="KW-1185">Reference proteome</keyword>
<dbReference type="Proteomes" id="UP000675121">
    <property type="component" value="Unassembled WGS sequence"/>
</dbReference>